<dbReference type="Gene3D" id="1.50.10.130">
    <property type="entry name" value="Terpene synthase, N-terminal domain"/>
    <property type="match status" value="1"/>
</dbReference>
<proteinExistence type="predicted"/>
<keyword evidence="3" id="KW-0456">Lyase</keyword>
<evidence type="ECO:0000256" key="2">
    <source>
        <dbReference type="ARBA" id="ARBA00022723"/>
    </source>
</evidence>
<dbReference type="AlphaFoldDB" id="A0AAN9PW18"/>
<dbReference type="GO" id="GO:0010333">
    <property type="term" value="F:terpene synthase activity"/>
    <property type="evidence" value="ECO:0007669"/>
    <property type="project" value="InterPro"/>
</dbReference>
<dbReference type="PANTHER" id="PTHR31225:SF221">
    <property type="entry name" value="(-)-GERMACRENE D SYNTHASE"/>
    <property type="match status" value="1"/>
</dbReference>
<gene>
    <name evidence="5" type="ORF">VNO77_37311</name>
</gene>
<comment type="caution">
    <text evidence="5">The sequence shown here is derived from an EMBL/GenBank/DDBJ whole genome shotgun (WGS) entry which is preliminary data.</text>
</comment>
<dbReference type="Proteomes" id="UP001367508">
    <property type="component" value="Unassembled WGS sequence"/>
</dbReference>
<evidence type="ECO:0000259" key="4">
    <source>
        <dbReference type="Pfam" id="PF03936"/>
    </source>
</evidence>
<dbReference type="InterPro" id="IPR005630">
    <property type="entry name" value="Terpene_synthase_metal-bd"/>
</dbReference>
<accession>A0AAN9PW18</accession>
<reference evidence="5 6" key="1">
    <citation type="submission" date="2024-01" db="EMBL/GenBank/DDBJ databases">
        <title>The genomes of 5 underutilized Papilionoideae crops provide insights into root nodulation and disease resistanc.</title>
        <authorList>
            <person name="Jiang F."/>
        </authorList>
    </citation>
    <scope>NUCLEOTIDE SEQUENCE [LARGE SCALE GENOMIC DNA]</scope>
    <source>
        <strain evidence="5">LVBAO_FW01</strain>
        <tissue evidence="5">Leaves</tissue>
    </source>
</reference>
<evidence type="ECO:0000256" key="3">
    <source>
        <dbReference type="ARBA" id="ARBA00023239"/>
    </source>
</evidence>
<name>A0AAN9PW18_CANGL</name>
<dbReference type="GO" id="GO:0016114">
    <property type="term" value="P:terpenoid biosynthetic process"/>
    <property type="evidence" value="ECO:0007669"/>
    <property type="project" value="InterPro"/>
</dbReference>
<evidence type="ECO:0000313" key="5">
    <source>
        <dbReference type="EMBL" id="KAK7312996.1"/>
    </source>
</evidence>
<dbReference type="SUPFAM" id="SSF48239">
    <property type="entry name" value="Terpenoid cyclases/Protein prenyltransferases"/>
    <property type="match status" value="1"/>
</dbReference>
<dbReference type="SUPFAM" id="SSF48576">
    <property type="entry name" value="Terpenoid synthases"/>
    <property type="match status" value="1"/>
</dbReference>
<dbReference type="PANTHER" id="PTHR31225">
    <property type="entry name" value="OS04G0344100 PROTEIN-RELATED"/>
    <property type="match status" value="1"/>
</dbReference>
<dbReference type="Gene3D" id="1.10.600.10">
    <property type="entry name" value="Farnesyl Diphosphate Synthase"/>
    <property type="match status" value="1"/>
</dbReference>
<dbReference type="InterPro" id="IPR050148">
    <property type="entry name" value="Terpene_synthase-like"/>
</dbReference>
<dbReference type="GO" id="GO:0000287">
    <property type="term" value="F:magnesium ion binding"/>
    <property type="evidence" value="ECO:0007669"/>
    <property type="project" value="InterPro"/>
</dbReference>
<feature type="domain" description="Terpene synthase metal-binding" evidence="4">
    <location>
        <begin position="33"/>
        <end position="72"/>
    </location>
</feature>
<evidence type="ECO:0000256" key="1">
    <source>
        <dbReference type="ARBA" id="ARBA00001946"/>
    </source>
</evidence>
<keyword evidence="6" id="KW-1185">Reference proteome</keyword>
<dbReference type="InterPro" id="IPR008930">
    <property type="entry name" value="Terpenoid_cyclase/PrenylTrfase"/>
</dbReference>
<dbReference type="InterPro" id="IPR008949">
    <property type="entry name" value="Isoprenoid_synthase_dom_sf"/>
</dbReference>
<sequence length="129" mass="14862">MLSLYEASHLKNYGEDILDEAIAFIFTHLSPSHEQKREYVSSALECYMKQHGVTKQEAIGELYKQVTSAWKDINEEYLNPNKVPRPLLTVVFNLSRVMDVLYKDRDGYTHSDGSTKNDITIVLLNPWPV</sequence>
<protein>
    <recommendedName>
        <fullName evidence="4">Terpene synthase metal-binding domain-containing protein</fullName>
    </recommendedName>
</protein>
<comment type="cofactor">
    <cofactor evidence="1">
        <name>Mg(2+)</name>
        <dbReference type="ChEBI" id="CHEBI:18420"/>
    </cofactor>
</comment>
<dbReference type="Pfam" id="PF03936">
    <property type="entry name" value="Terpene_synth_C"/>
    <property type="match status" value="1"/>
</dbReference>
<organism evidence="5 6">
    <name type="scientific">Canavalia gladiata</name>
    <name type="common">Sword bean</name>
    <name type="synonym">Dolichos gladiatus</name>
    <dbReference type="NCBI Taxonomy" id="3824"/>
    <lineage>
        <taxon>Eukaryota</taxon>
        <taxon>Viridiplantae</taxon>
        <taxon>Streptophyta</taxon>
        <taxon>Embryophyta</taxon>
        <taxon>Tracheophyta</taxon>
        <taxon>Spermatophyta</taxon>
        <taxon>Magnoliopsida</taxon>
        <taxon>eudicotyledons</taxon>
        <taxon>Gunneridae</taxon>
        <taxon>Pentapetalae</taxon>
        <taxon>rosids</taxon>
        <taxon>fabids</taxon>
        <taxon>Fabales</taxon>
        <taxon>Fabaceae</taxon>
        <taxon>Papilionoideae</taxon>
        <taxon>50 kb inversion clade</taxon>
        <taxon>NPAAA clade</taxon>
        <taxon>indigoferoid/millettioid clade</taxon>
        <taxon>Phaseoleae</taxon>
        <taxon>Canavalia</taxon>
    </lineage>
</organism>
<dbReference type="InterPro" id="IPR036965">
    <property type="entry name" value="Terpene_synth_N_sf"/>
</dbReference>
<dbReference type="EMBL" id="JAYMYQ010000009">
    <property type="protein sequence ID" value="KAK7312996.1"/>
    <property type="molecule type" value="Genomic_DNA"/>
</dbReference>
<keyword evidence="2" id="KW-0479">Metal-binding</keyword>
<evidence type="ECO:0000313" key="6">
    <source>
        <dbReference type="Proteomes" id="UP001367508"/>
    </source>
</evidence>